<protein>
    <recommendedName>
        <fullName evidence="4">LppP/LprE lipoprotein</fullName>
    </recommendedName>
</protein>
<keyword evidence="3" id="KW-1185">Reference proteome</keyword>
<proteinExistence type="predicted"/>
<evidence type="ECO:0000256" key="1">
    <source>
        <dbReference type="SAM" id="SignalP"/>
    </source>
</evidence>
<accession>A0ABV7PYT1</accession>
<evidence type="ECO:0000313" key="3">
    <source>
        <dbReference type="Proteomes" id="UP001595712"/>
    </source>
</evidence>
<dbReference type="Proteomes" id="UP001595712">
    <property type="component" value="Unassembled WGS sequence"/>
</dbReference>
<dbReference type="EMBL" id="JBHRWO010000012">
    <property type="protein sequence ID" value="MFC3493720.1"/>
    <property type="molecule type" value="Genomic_DNA"/>
</dbReference>
<feature type="chain" id="PRO_5046279963" description="LppP/LprE lipoprotein" evidence="1">
    <location>
        <begin position="21"/>
        <end position="193"/>
    </location>
</feature>
<evidence type="ECO:0008006" key="4">
    <source>
        <dbReference type="Google" id="ProtNLM"/>
    </source>
</evidence>
<reference evidence="3" key="1">
    <citation type="journal article" date="2019" name="Int. J. Syst. Evol. Microbiol.">
        <title>The Global Catalogue of Microorganisms (GCM) 10K type strain sequencing project: providing services to taxonomists for standard genome sequencing and annotation.</title>
        <authorList>
            <consortium name="The Broad Institute Genomics Platform"/>
            <consortium name="The Broad Institute Genome Sequencing Center for Infectious Disease"/>
            <person name="Wu L."/>
            <person name="Ma J."/>
        </authorList>
    </citation>
    <scope>NUCLEOTIDE SEQUENCE [LARGE SCALE GENOMIC DNA]</scope>
    <source>
        <strain evidence="3">CGMCC 4.7396</strain>
    </source>
</reference>
<dbReference type="RefSeq" id="WP_387976655.1">
    <property type="nucleotide sequence ID" value="NZ_JBHRWO010000012.1"/>
</dbReference>
<sequence>MQVRRWIVAVGVGCALIAAAGCGIAGDGVRIAEDAGDAGTGPVPDSQPHPAEGEAFSVDPVAVLREDPEVRQDIKDLVARPCTGDGYDGSWYPVDTVYATVAGTDVQVVVIDVLGCTPPYPCATGYASYVYRLWEDGPEQAFAAEETSTTVVVTDGEFSLEWPVWLPGDDTDCPTGLDSAPLTWDGDELVEGG</sequence>
<keyword evidence="1" id="KW-0732">Signal</keyword>
<comment type="caution">
    <text evidence="2">The sequence shown here is derived from an EMBL/GenBank/DDBJ whole genome shotgun (WGS) entry which is preliminary data.</text>
</comment>
<evidence type="ECO:0000313" key="2">
    <source>
        <dbReference type="EMBL" id="MFC3493720.1"/>
    </source>
</evidence>
<feature type="signal peptide" evidence="1">
    <location>
        <begin position="1"/>
        <end position="20"/>
    </location>
</feature>
<dbReference type="PROSITE" id="PS51257">
    <property type="entry name" value="PROKAR_LIPOPROTEIN"/>
    <property type="match status" value="1"/>
</dbReference>
<name>A0ABV7PYT1_9ACTN</name>
<organism evidence="2 3">
    <name type="scientific">Glycomyces rhizosphaerae</name>
    <dbReference type="NCBI Taxonomy" id="2054422"/>
    <lineage>
        <taxon>Bacteria</taxon>
        <taxon>Bacillati</taxon>
        <taxon>Actinomycetota</taxon>
        <taxon>Actinomycetes</taxon>
        <taxon>Glycomycetales</taxon>
        <taxon>Glycomycetaceae</taxon>
        <taxon>Glycomyces</taxon>
    </lineage>
</organism>
<gene>
    <name evidence="2" type="ORF">ACFO8M_14665</name>
</gene>